<proteinExistence type="inferred from homology"/>
<name>A0A9D5X2X6_9ACTN</name>
<dbReference type="GO" id="GO:0009398">
    <property type="term" value="P:FMN biosynthetic process"/>
    <property type="evidence" value="ECO:0007669"/>
    <property type="project" value="UniProtKB-UniRule"/>
</dbReference>
<evidence type="ECO:0000259" key="15">
    <source>
        <dbReference type="SMART" id="SM00904"/>
    </source>
</evidence>
<evidence type="ECO:0000256" key="6">
    <source>
        <dbReference type="ARBA" id="ARBA00022695"/>
    </source>
</evidence>
<dbReference type="AlphaFoldDB" id="A0A9D5X2X6"/>
<evidence type="ECO:0000313" key="16">
    <source>
        <dbReference type="EMBL" id="MBF4802560.1"/>
    </source>
</evidence>
<evidence type="ECO:0000256" key="3">
    <source>
        <dbReference type="ARBA" id="ARBA00022630"/>
    </source>
</evidence>
<dbReference type="Gene3D" id="2.40.30.30">
    <property type="entry name" value="Riboflavin kinase-like"/>
    <property type="match status" value="1"/>
</dbReference>
<feature type="domain" description="Riboflavin kinase" evidence="15">
    <location>
        <begin position="205"/>
        <end position="330"/>
    </location>
</feature>
<comment type="caution">
    <text evidence="16">The sequence shown here is derived from an EMBL/GenBank/DDBJ whole genome shotgun (WGS) entry which is preliminary data.</text>
</comment>
<dbReference type="EC" id="2.7.1.26" evidence="14"/>
<evidence type="ECO:0000313" key="17">
    <source>
        <dbReference type="Proteomes" id="UP000787322"/>
    </source>
</evidence>
<dbReference type="PIRSF" id="PIRSF004491">
    <property type="entry name" value="FAD_Synth"/>
    <property type="match status" value="1"/>
</dbReference>
<keyword evidence="5 14" id="KW-0808">Transferase</keyword>
<organism evidence="16 17">
    <name type="scientific">Lancefieldella parvula</name>
    <dbReference type="NCBI Taxonomy" id="1382"/>
    <lineage>
        <taxon>Bacteria</taxon>
        <taxon>Bacillati</taxon>
        <taxon>Actinomycetota</taxon>
        <taxon>Coriobacteriia</taxon>
        <taxon>Coriobacteriales</taxon>
        <taxon>Atopobiaceae</taxon>
        <taxon>Lancefieldella</taxon>
    </lineage>
</organism>
<keyword evidence="8 14" id="KW-0418">Kinase</keyword>
<evidence type="ECO:0000256" key="14">
    <source>
        <dbReference type="PIRNR" id="PIRNR004491"/>
    </source>
</evidence>
<keyword evidence="11" id="KW-0511">Multifunctional enzyme</keyword>
<dbReference type="GO" id="GO:0005524">
    <property type="term" value="F:ATP binding"/>
    <property type="evidence" value="ECO:0007669"/>
    <property type="project" value="UniProtKB-UniRule"/>
</dbReference>
<gene>
    <name evidence="16" type="primary">ribF</name>
    <name evidence="16" type="ORF">HXK24_01870</name>
</gene>
<evidence type="ECO:0000256" key="1">
    <source>
        <dbReference type="ARBA" id="ARBA00004726"/>
    </source>
</evidence>
<comment type="catalytic activity">
    <reaction evidence="12 14">
        <text>riboflavin + ATP = FMN + ADP + H(+)</text>
        <dbReference type="Rhea" id="RHEA:14357"/>
        <dbReference type="ChEBI" id="CHEBI:15378"/>
        <dbReference type="ChEBI" id="CHEBI:30616"/>
        <dbReference type="ChEBI" id="CHEBI:57986"/>
        <dbReference type="ChEBI" id="CHEBI:58210"/>
        <dbReference type="ChEBI" id="CHEBI:456216"/>
        <dbReference type="EC" id="2.7.1.26"/>
    </reaction>
</comment>
<evidence type="ECO:0000256" key="12">
    <source>
        <dbReference type="ARBA" id="ARBA00047880"/>
    </source>
</evidence>
<keyword evidence="6 14" id="KW-0548">Nucleotidyltransferase</keyword>
<evidence type="ECO:0000256" key="13">
    <source>
        <dbReference type="ARBA" id="ARBA00049494"/>
    </source>
</evidence>
<dbReference type="InterPro" id="IPR014729">
    <property type="entry name" value="Rossmann-like_a/b/a_fold"/>
</dbReference>
<dbReference type="Gene3D" id="3.40.50.620">
    <property type="entry name" value="HUPs"/>
    <property type="match status" value="1"/>
</dbReference>
<keyword evidence="7 14" id="KW-0547">Nucleotide-binding</keyword>
<dbReference type="Proteomes" id="UP000787322">
    <property type="component" value="Unassembled WGS sequence"/>
</dbReference>
<evidence type="ECO:0000256" key="11">
    <source>
        <dbReference type="ARBA" id="ARBA00023268"/>
    </source>
</evidence>
<sequence>MNKVERIAQSVLYGSHLPAPLELGDADFYTLRSDCYKQPCVCVLGVFDGLHEGHQGLLASAKKDAEARNVPLVAVTFLPDPVEVLFDGSPRRLLSGEDRLRALAAWGVDGILVHHFTREFAALSATQYVEGKLLPSVSAVSVHVGSDFGLGAQGAEGSALLTSLGHKHGFEVHAHELFCSGGQKISATRIRGLLEQGKVEEAASLLGRWHFLSGVVKHGRGQGTGFGFPTANVVLDLHDCIPQDGVYACHVVHGATAWPAAVNVGKAPSFESQTGPLLEANLLGFSGNLYDSEVQTVFVKRLRESKKFDSLEELKRAVRGNIDWVAQNLGTTSYNLESGEVEDDN</sequence>
<reference evidence="16" key="1">
    <citation type="submission" date="2020-04" db="EMBL/GenBank/DDBJ databases">
        <title>Deep metagenomics examines the oral microbiome during advanced dental caries in children, revealing novel taxa and co-occurrences with host molecules.</title>
        <authorList>
            <person name="Baker J.L."/>
            <person name="Morton J.T."/>
            <person name="Dinis M."/>
            <person name="Alvarez R."/>
            <person name="Tran N.C."/>
            <person name="Knight R."/>
            <person name="Edlund A."/>
        </authorList>
    </citation>
    <scope>NUCLEOTIDE SEQUENCE</scope>
    <source>
        <strain evidence="16">JCVI_3_bin.11</strain>
    </source>
</reference>
<dbReference type="PANTHER" id="PTHR22749:SF6">
    <property type="entry name" value="RIBOFLAVIN KINASE"/>
    <property type="match status" value="1"/>
</dbReference>
<accession>A0A9D5X2X6</accession>
<dbReference type="InterPro" id="IPR015865">
    <property type="entry name" value="Riboflavin_kinase_bac/euk"/>
</dbReference>
<evidence type="ECO:0000256" key="5">
    <source>
        <dbReference type="ARBA" id="ARBA00022679"/>
    </source>
</evidence>
<comment type="pathway">
    <text evidence="2 14">Cofactor biosynthesis; FMN biosynthesis; FMN from riboflavin (ATP route): step 1/1.</text>
</comment>
<dbReference type="InterPro" id="IPR015864">
    <property type="entry name" value="FAD_synthase"/>
</dbReference>
<dbReference type="SMART" id="SM00904">
    <property type="entry name" value="Flavokinase"/>
    <property type="match status" value="1"/>
</dbReference>
<keyword evidence="3 14" id="KW-0285">Flavoprotein</keyword>
<dbReference type="SUPFAM" id="SSF82114">
    <property type="entry name" value="Riboflavin kinase-like"/>
    <property type="match status" value="1"/>
</dbReference>
<dbReference type="InterPro" id="IPR023465">
    <property type="entry name" value="Riboflavin_kinase_dom_sf"/>
</dbReference>
<dbReference type="EC" id="2.7.7.2" evidence="14"/>
<keyword evidence="9 14" id="KW-0274">FAD</keyword>
<dbReference type="GO" id="GO:0009231">
    <property type="term" value="P:riboflavin biosynthetic process"/>
    <property type="evidence" value="ECO:0007669"/>
    <property type="project" value="InterPro"/>
</dbReference>
<protein>
    <recommendedName>
        <fullName evidence="14">Riboflavin biosynthesis protein</fullName>
    </recommendedName>
    <domain>
        <recommendedName>
            <fullName evidence="14">Riboflavin kinase</fullName>
            <ecNumber evidence="14">2.7.1.26</ecNumber>
        </recommendedName>
        <alternativeName>
            <fullName evidence="14">Flavokinase</fullName>
        </alternativeName>
    </domain>
    <domain>
        <recommendedName>
            <fullName evidence="14">FMN adenylyltransferase</fullName>
            <ecNumber evidence="14">2.7.7.2</ecNumber>
        </recommendedName>
        <alternativeName>
            <fullName evidence="14">FAD pyrophosphorylase</fullName>
        </alternativeName>
        <alternativeName>
            <fullName evidence="14">FAD synthase</fullName>
        </alternativeName>
    </domain>
</protein>
<keyword evidence="4 14" id="KW-0288">FMN</keyword>
<dbReference type="Pfam" id="PF01687">
    <property type="entry name" value="Flavokinase"/>
    <property type="match status" value="1"/>
</dbReference>
<dbReference type="GO" id="GO:0006747">
    <property type="term" value="P:FAD biosynthetic process"/>
    <property type="evidence" value="ECO:0007669"/>
    <property type="project" value="UniProtKB-UniRule"/>
</dbReference>
<evidence type="ECO:0000256" key="2">
    <source>
        <dbReference type="ARBA" id="ARBA00005201"/>
    </source>
</evidence>
<dbReference type="CDD" id="cd02064">
    <property type="entry name" value="FAD_synthetase_N"/>
    <property type="match status" value="1"/>
</dbReference>
<comment type="catalytic activity">
    <reaction evidence="13 14">
        <text>FMN + ATP + H(+) = FAD + diphosphate</text>
        <dbReference type="Rhea" id="RHEA:17237"/>
        <dbReference type="ChEBI" id="CHEBI:15378"/>
        <dbReference type="ChEBI" id="CHEBI:30616"/>
        <dbReference type="ChEBI" id="CHEBI:33019"/>
        <dbReference type="ChEBI" id="CHEBI:57692"/>
        <dbReference type="ChEBI" id="CHEBI:58210"/>
        <dbReference type="EC" id="2.7.7.2"/>
    </reaction>
</comment>
<evidence type="ECO:0000256" key="9">
    <source>
        <dbReference type="ARBA" id="ARBA00022827"/>
    </source>
</evidence>
<dbReference type="InterPro" id="IPR023468">
    <property type="entry name" value="Riboflavin_kinase"/>
</dbReference>
<dbReference type="SUPFAM" id="SSF52374">
    <property type="entry name" value="Nucleotidylyl transferase"/>
    <property type="match status" value="1"/>
</dbReference>
<comment type="similarity">
    <text evidence="14">Belongs to the ribF family.</text>
</comment>
<evidence type="ECO:0000256" key="7">
    <source>
        <dbReference type="ARBA" id="ARBA00022741"/>
    </source>
</evidence>
<evidence type="ECO:0000256" key="4">
    <source>
        <dbReference type="ARBA" id="ARBA00022643"/>
    </source>
</evidence>
<keyword evidence="10 14" id="KW-0067">ATP-binding</keyword>
<dbReference type="GO" id="GO:0003919">
    <property type="term" value="F:FMN adenylyltransferase activity"/>
    <property type="evidence" value="ECO:0007669"/>
    <property type="project" value="UniProtKB-UniRule"/>
</dbReference>
<dbReference type="PANTHER" id="PTHR22749">
    <property type="entry name" value="RIBOFLAVIN KINASE/FMN ADENYLYLTRANSFERASE"/>
    <property type="match status" value="1"/>
</dbReference>
<comment type="pathway">
    <text evidence="1 14">Cofactor biosynthesis; FAD biosynthesis; FAD from FMN: step 1/1.</text>
</comment>
<evidence type="ECO:0000256" key="10">
    <source>
        <dbReference type="ARBA" id="ARBA00022840"/>
    </source>
</evidence>
<dbReference type="NCBIfam" id="TIGR00083">
    <property type="entry name" value="ribF"/>
    <property type="match status" value="1"/>
</dbReference>
<dbReference type="Pfam" id="PF06574">
    <property type="entry name" value="FAD_syn"/>
    <property type="match status" value="1"/>
</dbReference>
<dbReference type="InterPro" id="IPR002606">
    <property type="entry name" value="Riboflavin_kinase_bac"/>
</dbReference>
<evidence type="ECO:0000256" key="8">
    <source>
        <dbReference type="ARBA" id="ARBA00022777"/>
    </source>
</evidence>
<dbReference type="EMBL" id="JABZGU010000022">
    <property type="protein sequence ID" value="MBF4802560.1"/>
    <property type="molecule type" value="Genomic_DNA"/>
</dbReference>
<dbReference type="GO" id="GO:0008531">
    <property type="term" value="F:riboflavin kinase activity"/>
    <property type="evidence" value="ECO:0007669"/>
    <property type="project" value="UniProtKB-UniRule"/>
</dbReference>